<accession>A0AAJ1AIG3</accession>
<dbReference type="Proteomes" id="UP001197609">
    <property type="component" value="Unassembled WGS sequence"/>
</dbReference>
<dbReference type="Gene3D" id="3.20.20.70">
    <property type="entry name" value="Aldolase class I"/>
    <property type="match status" value="1"/>
</dbReference>
<name>A0AAJ1AIG3_9BACT</name>
<evidence type="ECO:0000256" key="1">
    <source>
        <dbReference type="ARBA" id="ARBA00022630"/>
    </source>
</evidence>
<gene>
    <name evidence="4" type="ORF">K8G79_01130</name>
</gene>
<dbReference type="InterPro" id="IPR013785">
    <property type="entry name" value="Aldolase_TIM"/>
</dbReference>
<evidence type="ECO:0000256" key="2">
    <source>
        <dbReference type="ARBA" id="ARBA00022643"/>
    </source>
</evidence>
<reference evidence="4 5" key="1">
    <citation type="journal article" date="2021" name="bioRxiv">
        <title>Unraveling nitrogen, sulfur and carbon metabolic pathways and microbial community transcriptional responses to substrate deprivation and toxicity stresses in a bioreactor mimicking anoxic brackish coastal sediment conditions.</title>
        <authorList>
            <person name="Martins P.D."/>
            <person name="Echeveste M.J."/>
            <person name="Arshad A."/>
            <person name="Kurth J."/>
            <person name="Ouboter H."/>
            <person name="Jetten M.S.M."/>
            <person name="Welte C.U."/>
        </authorList>
    </citation>
    <scope>NUCLEOTIDE SEQUENCE [LARGE SCALE GENOMIC DNA]</scope>
    <source>
        <strain evidence="4">MAG_38</strain>
    </source>
</reference>
<dbReference type="SUPFAM" id="SSF51412">
    <property type="entry name" value="Inosine monophosphate dehydrogenase (IMPDH)"/>
    <property type="match status" value="1"/>
</dbReference>
<keyword evidence="2" id="KW-0288">FMN</keyword>
<dbReference type="PANTHER" id="PTHR32332:SF33">
    <property type="entry name" value="NITRONATE MONOOXYGENASE DOMAIN-CONTAINING PROTEIN"/>
    <property type="match status" value="1"/>
</dbReference>
<dbReference type="CDD" id="cd04730">
    <property type="entry name" value="NPD_like"/>
    <property type="match status" value="1"/>
</dbReference>
<evidence type="ECO:0000313" key="5">
    <source>
        <dbReference type="Proteomes" id="UP001197609"/>
    </source>
</evidence>
<organism evidence="4 5">
    <name type="scientific">Candidatus Methylomirabilis tolerans</name>
    <dbReference type="NCBI Taxonomy" id="3123416"/>
    <lineage>
        <taxon>Bacteria</taxon>
        <taxon>Candidatus Methylomirabilota</taxon>
        <taxon>Candidatus Methylomirabilia</taxon>
        <taxon>Candidatus Methylomirabilales</taxon>
        <taxon>Candidatus Methylomirabilaceae</taxon>
        <taxon>Candidatus Methylomirabilis</taxon>
    </lineage>
</organism>
<evidence type="ECO:0000313" key="4">
    <source>
        <dbReference type="EMBL" id="MBZ0158747.1"/>
    </source>
</evidence>
<keyword evidence="4" id="KW-0503">Monooxygenase</keyword>
<sequence length="462" mass="49678">MGAAVSNWRLANAVARTGQLGVVSGTGLDTVFVRRLQDGDCGGHMRRGMEQFPIRRAADEAMRRYYRPEGRAPGEPYTMLPLYRQVVAPARHELTMLAAFVEVFLAREGHDAPVGINLLTKIQLLTLPTLYGAMLAGVGYVLMGAGIPREIAGALDLLAGHHTARLRFDVEGLPSDAVEYLEFDPSAHWETPPAPLVRPKFFPIVASNSLATMLARKAIGHVDGFVIEGPTAGGHNAPPRGEPRFNERGEPIYGKCDEVDLAKIRNLGLPFWVAGGAGHPDRLVAARKAGAAGVQVGTLFAFCDESGLAEPIKRSVLAHAARGEVDVRTEPRASPTGFPIKVVEWAENPAVGVTRERVCDLGYLRVACMAADGKVDYRCPSEPEADYVKKGGKMEDTIGRQCLCNALLSVVGYPQTRDDGTVEPPIVTGGDDLITIGAFLRGRTSYTAADVVAYLLSDCHET</sequence>
<comment type="caution">
    <text evidence="4">The sequence shown here is derived from an EMBL/GenBank/DDBJ whole genome shotgun (WGS) entry which is preliminary data.</text>
</comment>
<dbReference type="AlphaFoldDB" id="A0AAJ1AIG3"/>
<keyword evidence="1" id="KW-0285">Flavoprotein</keyword>
<protein>
    <submittedName>
        <fullName evidence="4">Nitronate monooxygenase</fullName>
    </submittedName>
</protein>
<dbReference type="GO" id="GO:0018580">
    <property type="term" value="F:nitronate monooxygenase activity"/>
    <property type="evidence" value="ECO:0007669"/>
    <property type="project" value="InterPro"/>
</dbReference>
<dbReference type="Pfam" id="PF03060">
    <property type="entry name" value="NMO"/>
    <property type="match status" value="1"/>
</dbReference>
<dbReference type="EMBL" id="JAIOIU010000016">
    <property type="protein sequence ID" value="MBZ0158747.1"/>
    <property type="molecule type" value="Genomic_DNA"/>
</dbReference>
<proteinExistence type="predicted"/>
<evidence type="ECO:0000256" key="3">
    <source>
        <dbReference type="ARBA" id="ARBA00023002"/>
    </source>
</evidence>
<keyword evidence="3" id="KW-0560">Oxidoreductase</keyword>
<dbReference type="InterPro" id="IPR004136">
    <property type="entry name" value="NMO"/>
</dbReference>
<dbReference type="PANTHER" id="PTHR32332">
    <property type="entry name" value="2-NITROPROPANE DIOXYGENASE"/>
    <property type="match status" value="1"/>
</dbReference>